<keyword evidence="1" id="KW-0812">Transmembrane</keyword>
<gene>
    <name evidence="3" type="ORF">OJAV_G00230840</name>
</gene>
<dbReference type="GO" id="GO:0070374">
    <property type="term" value="P:positive regulation of ERK1 and ERK2 cascade"/>
    <property type="evidence" value="ECO:0007669"/>
    <property type="project" value="TreeGrafter"/>
</dbReference>
<feature type="domain" description="Ig-like" evidence="2">
    <location>
        <begin position="84"/>
        <end position="167"/>
    </location>
</feature>
<dbReference type="GO" id="GO:0045121">
    <property type="term" value="C:membrane raft"/>
    <property type="evidence" value="ECO:0007669"/>
    <property type="project" value="TreeGrafter"/>
</dbReference>
<accession>A0A3S2MBR1</accession>
<evidence type="ECO:0000313" key="4">
    <source>
        <dbReference type="Proteomes" id="UP000283210"/>
    </source>
</evidence>
<evidence type="ECO:0000259" key="2">
    <source>
        <dbReference type="PROSITE" id="PS50835"/>
    </source>
</evidence>
<dbReference type="Proteomes" id="UP000283210">
    <property type="component" value="Chromosome 24"/>
</dbReference>
<dbReference type="AlphaFoldDB" id="A0A3S2MBR1"/>
<keyword evidence="4" id="KW-1185">Reference proteome</keyword>
<feature type="transmembrane region" description="Helical" evidence="1">
    <location>
        <begin position="385"/>
        <end position="410"/>
    </location>
</feature>
<keyword evidence="1" id="KW-1133">Transmembrane helix</keyword>
<evidence type="ECO:0000313" key="3">
    <source>
        <dbReference type="EMBL" id="RVE55920.1"/>
    </source>
</evidence>
<dbReference type="OrthoDB" id="8869347at2759"/>
<dbReference type="InterPro" id="IPR003599">
    <property type="entry name" value="Ig_sub"/>
</dbReference>
<dbReference type="Pfam" id="PF07686">
    <property type="entry name" value="V-set"/>
    <property type="match status" value="2"/>
</dbReference>
<dbReference type="PROSITE" id="PS50835">
    <property type="entry name" value="IG_LIKE"/>
    <property type="match status" value="2"/>
</dbReference>
<proteinExistence type="predicted"/>
<dbReference type="SMART" id="SM00408">
    <property type="entry name" value="IGc2"/>
    <property type="match status" value="2"/>
</dbReference>
<evidence type="ECO:0000256" key="1">
    <source>
        <dbReference type="SAM" id="Phobius"/>
    </source>
</evidence>
<dbReference type="PANTHER" id="PTHR11422:SF5">
    <property type="entry name" value="DIVERSE IMMUNOGLOBULIN DOMAIN-CONTAINING PROTEIN 1.1 ISOFORM X1-RELATED"/>
    <property type="match status" value="1"/>
</dbReference>
<feature type="domain" description="Ig-like" evidence="2">
    <location>
        <begin position="189"/>
        <end position="280"/>
    </location>
</feature>
<dbReference type="SUPFAM" id="SSF48726">
    <property type="entry name" value="Immunoglobulin"/>
    <property type="match status" value="2"/>
</dbReference>
<reference evidence="3 4" key="1">
    <citation type="submission" date="2018-11" db="EMBL/GenBank/DDBJ databases">
        <authorList>
            <person name="Lopez-Roques C."/>
            <person name="Donnadieu C."/>
            <person name="Bouchez O."/>
            <person name="Klopp C."/>
            <person name="Cabau C."/>
            <person name="Zahm M."/>
        </authorList>
    </citation>
    <scope>NUCLEOTIDE SEQUENCE [LARGE SCALE GENOMIC DNA]</scope>
    <source>
        <strain evidence="3">RS831</strain>
        <tissue evidence="3">Whole body</tissue>
    </source>
</reference>
<dbReference type="InterPro" id="IPR003598">
    <property type="entry name" value="Ig_sub2"/>
</dbReference>
<reference evidence="3 4" key="2">
    <citation type="submission" date="2019-01" db="EMBL/GenBank/DDBJ databases">
        <title>A chromosome length genome reference of the Java medaka (oryzias javanicus).</title>
        <authorList>
            <person name="Herpin A."/>
            <person name="Takehana Y."/>
            <person name="Naruse K."/>
            <person name="Ansai S."/>
            <person name="Kawaguchi M."/>
        </authorList>
    </citation>
    <scope>NUCLEOTIDE SEQUENCE [LARGE SCALE GENOMIC DNA]</scope>
    <source>
        <strain evidence="3">RS831</strain>
        <tissue evidence="3">Whole body</tissue>
    </source>
</reference>
<dbReference type="SMART" id="SM00409">
    <property type="entry name" value="IG"/>
    <property type="match status" value="2"/>
</dbReference>
<dbReference type="EMBL" id="CM012460">
    <property type="protein sequence ID" value="RVE55920.1"/>
    <property type="molecule type" value="Genomic_DNA"/>
</dbReference>
<dbReference type="InterPro" id="IPR036179">
    <property type="entry name" value="Ig-like_dom_sf"/>
</dbReference>
<dbReference type="PANTHER" id="PTHR11422">
    <property type="entry name" value="T-CELL SURFACE GLYCOPROTEIN CD4"/>
    <property type="match status" value="1"/>
</dbReference>
<dbReference type="GO" id="GO:0009897">
    <property type="term" value="C:external side of plasma membrane"/>
    <property type="evidence" value="ECO:0007669"/>
    <property type="project" value="TreeGrafter"/>
</dbReference>
<dbReference type="InterPro" id="IPR007110">
    <property type="entry name" value="Ig-like_dom"/>
</dbReference>
<keyword evidence="1" id="KW-0472">Membrane</keyword>
<sequence length="435" mass="49554">MFSFINVILQFLTCDSVCINTKVLEWAGPIFCFLLCHIKEEMNIYSWNKNNKARMTLLLELFIVFMLQSGGISRKTDHLYKRVGEDAILRCYSDRSSNQCSDVQWLYHRYGDTHTETLSNGKLVQSSVRASRLSVNSDCSLTVRDIHAEDVGLYDCRLADRSDLDASVYLYLLGTGASEKIEELYRRVGEDALLRCDVDASYNQCSDVTWLYNRHLDTATETLTIGQNIKQPSIGASRLSVNSDCSLFIRNIIDEDAGQYVCRPKNKQMAGTYKYLKTLSISSSSDVHGSINLTCSVKYYHKPHGCEQNSIIWLDETGSQLSGENVSSEFRGEANCVSVLTVKWRSDNSTKFTCQFLEKNKMKMDDVYVVHFSDLLTIYLPGYNFIIIIGAVMKVVLMFLGVVAALVYMYRRTKGNEDQRTKRRRRPVADDEDTL</sequence>
<dbReference type="GO" id="GO:0035723">
    <property type="term" value="P:interleukin-15-mediated signaling pathway"/>
    <property type="evidence" value="ECO:0007669"/>
    <property type="project" value="TreeGrafter"/>
</dbReference>
<dbReference type="GO" id="GO:1990782">
    <property type="term" value="F:protein tyrosine kinase binding"/>
    <property type="evidence" value="ECO:0007669"/>
    <property type="project" value="TreeGrafter"/>
</dbReference>
<dbReference type="GO" id="GO:0042110">
    <property type="term" value="P:T cell activation"/>
    <property type="evidence" value="ECO:0007669"/>
    <property type="project" value="TreeGrafter"/>
</dbReference>
<dbReference type="Gene3D" id="2.60.40.10">
    <property type="entry name" value="Immunoglobulins"/>
    <property type="match status" value="2"/>
</dbReference>
<dbReference type="InterPro" id="IPR013783">
    <property type="entry name" value="Ig-like_fold"/>
</dbReference>
<organism evidence="3 4">
    <name type="scientific">Oryzias javanicus</name>
    <name type="common">Javanese ricefish</name>
    <name type="synonym">Aplocheilus javanicus</name>
    <dbReference type="NCBI Taxonomy" id="123683"/>
    <lineage>
        <taxon>Eukaryota</taxon>
        <taxon>Metazoa</taxon>
        <taxon>Chordata</taxon>
        <taxon>Craniata</taxon>
        <taxon>Vertebrata</taxon>
        <taxon>Euteleostomi</taxon>
        <taxon>Actinopterygii</taxon>
        <taxon>Neopterygii</taxon>
        <taxon>Teleostei</taxon>
        <taxon>Neoteleostei</taxon>
        <taxon>Acanthomorphata</taxon>
        <taxon>Ovalentaria</taxon>
        <taxon>Atherinomorphae</taxon>
        <taxon>Beloniformes</taxon>
        <taxon>Adrianichthyidae</taxon>
        <taxon>Oryziinae</taxon>
        <taxon>Oryzias</taxon>
    </lineage>
</organism>
<dbReference type="InterPro" id="IPR013106">
    <property type="entry name" value="Ig_V-set"/>
</dbReference>
<name>A0A3S2MBR1_ORYJA</name>
<protein>
    <recommendedName>
        <fullName evidence="2">Ig-like domain-containing protein</fullName>
    </recommendedName>
</protein>
<dbReference type="GO" id="GO:0042289">
    <property type="term" value="F:MHC class II protein binding"/>
    <property type="evidence" value="ECO:0007669"/>
    <property type="project" value="TreeGrafter"/>
</dbReference>